<dbReference type="GO" id="GO:0000166">
    <property type="term" value="F:nucleotide binding"/>
    <property type="evidence" value="ECO:0007669"/>
    <property type="project" value="UniProtKB-KW"/>
</dbReference>
<keyword evidence="2" id="KW-0547">Nucleotide-binding</keyword>
<dbReference type="GO" id="GO:0034353">
    <property type="term" value="F:mRNA 5'-diphosphatase activity"/>
    <property type="evidence" value="ECO:0007669"/>
    <property type="project" value="TreeGrafter"/>
</dbReference>
<dbReference type="GO" id="GO:0004518">
    <property type="term" value="F:nuclease activity"/>
    <property type="evidence" value="ECO:0007669"/>
    <property type="project" value="UniProtKB-KW"/>
</dbReference>
<keyword evidence="2" id="KW-0479">Metal-binding</keyword>
<dbReference type="GO" id="GO:0005829">
    <property type="term" value="C:cytosol"/>
    <property type="evidence" value="ECO:0007669"/>
    <property type="project" value="TreeGrafter"/>
</dbReference>
<dbReference type="Proteomes" id="UP000887540">
    <property type="component" value="Unplaced"/>
</dbReference>
<dbReference type="PANTHER" id="PTHR12395:SF9">
    <property type="entry name" value="DECAPPING AND EXORIBONUCLEASE PROTEIN"/>
    <property type="match status" value="1"/>
</dbReference>
<keyword evidence="2" id="KW-0540">Nuclease</keyword>
<name>A0A914CBQ7_9BILA</name>
<accession>A0A914CBQ7</accession>
<comment type="subcellular location">
    <subcellularLocation>
        <location evidence="2">Nucleus</location>
    </subcellularLocation>
</comment>
<keyword evidence="2" id="KW-0378">Hydrolase</keyword>
<keyword evidence="2" id="KW-0539">Nucleus</keyword>
<comment type="similarity">
    <text evidence="1 2">Belongs to the DXO/Dom3Z family.</text>
</comment>
<dbReference type="WBParaSite" id="ACRNAN_Path_703.g2644.t1">
    <property type="protein sequence ID" value="ACRNAN_Path_703.g2644.t1"/>
    <property type="gene ID" value="ACRNAN_Path_703.g2644"/>
</dbReference>
<evidence type="ECO:0000313" key="5">
    <source>
        <dbReference type="WBParaSite" id="ACRNAN_Path_703.g2644.t1"/>
    </source>
</evidence>
<comment type="cofactor">
    <cofactor evidence="2">
        <name>a divalent metal cation</name>
        <dbReference type="ChEBI" id="CHEBI:60240"/>
    </cofactor>
</comment>
<reference evidence="5" key="1">
    <citation type="submission" date="2022-11" db="UniProtKB">
        <authorList>
            <consortium name="WormBaseParasite"/>
        </authorList>
    </citation>
    <scope>IDENTIFICATION</scope>
</reference>
<dbReference type="GO" id="GO:0003723">
    <property type="term" value="F:RNA binding"/>
    <property type="evidence" value="ECO:0007669"/>
    <property type="project" value="UniProtKB-KW"/>
</dbReference>
<dbReference type="GO" id="GO:0110155">
    <property type="term" value="P:NAD-cap decapping"/>
    <property type="evidence" value="ECO:0007669"/>
    <property type="project" value="TreeGrafter"/>
</dbReference>
<dbReference type="GO" id="GO:0000956">
    <property type="term" value="P:nuclear-transcribed mRNA catabolic process"/>
    <property type="evidence" value="ECO:0007669"/>
    <property type="project" value="TreeGrafter"/>
</dbReference>
<evidence type="ECO:0000256" key="1">
    <source>
        <dbReference type="ARBA" id="ARBA00006562"/>
    </source>
</evidence>
<protein>
    <recommendedName>
        <fullName evidence="2">Decapping nuclease</fullName>
        <ecNumber evidence="2">3.6.1.-</ecNumber>
    </recommendedName>
</protein>
<keyword evidence="4" id="KW-1185">Reference proteome</keyword>
<evidence type="ECO:0000259" key="3">
    <source>
        <dbReference type="Pfam" id="PF08652"/>
    </source>
</evidence>
<organism evidence="4 5">
    <name type="scientific">Acrobeloides nanus</name>
    <dbReference type="NCBI Taxonomy" id="290746"/>
    <lineage>
        <taxon>Eukaryota</taxon>
        <taxon>Metazoa</taxon>
        <taxon>Ecdysozoa</taxon>
        <taxon>Nematoda</taxon>
        <taxon>Chromadorea</taxon>
        <taxon>Rhabditida</taxon>
        <taxon>Tylenchina</taxon>
        <taxon>Cephalobomorpha</taxon>
        <taxon>Cephaloboidea</taxon>
        <taxon>Cephalobidae</taxon>
        <taxon>Acrobeloides</taxon>
    </lineage>
</organism>
<dbReference type="GO" id="GO:0046872">
    <property type="term" value="F:metal ion binding"/>
    <property type="evidence" value="ECO:0007669"/>
    <property type="project" value="UniProtKB-KW"/>
</dbReference>
<evidence type="ECO:0000313" key="4">
    <source>
        <dbReference type="Proteomes" id="UP000887540"/>
    </source>
</evidence>
<proteinExistence type="inferred from homology"/>
<dbReference type="Pfam" id="PF08652">
    <property type="entry name" value="RAI1"/>
    <property type="match status" value="1"/>
</dbReference>
<dbReference type="PANTHER" id="PTHR12395">
    <property type="entry name" value="DOM-3 RELATED"/>
    <property type="match status" value="1"/>
</dbReference>
<sequence length="321" mass="37884">MNARKYSYDKFEELNAQLEKEFELDLSNELEQYIHRDPNFNRIQPVMTWCMRQKQTTGRTLSNVTENANFVTDRTSLSKIATTPYEDRTFGWKLQCRRIGKTIFMCPYKVLEENEHFNSPLQQENSYVREKLRNIVTMPYSDFKNMESPYLNPNNSYHHVNLVELCNKEESAQFSVLYASQVDILKKGKPVEIRCHTGNFGAGKAWRSKTMKWYFQFVFSGADEVIIARKSRDHLKIEFIDEVPTKIFRAEAEENMWWTQNGCLSFLFEVLKEVHEKLHNLPEGKALVVTHNPQSTNVIFEVRDDEPNFIPFEFTQTFPNL</sequence>
<dbReference type="GO" id="GO:0005634">
    <property type="term" value="C:nucleus"/>
    <property type="evidence" value="ECO:0007669"/>
    <property type="project" value="UniProtKB-SubCell"/>
</dbReference>
<dbReference type="EC" id="3.6.1.-" evidence="2"/>
<keyword evidence="2" id="KW-0694">RNA-binding</keyword>
<evidence type="ECO:0000256" key="2">
    <source>
        <dbReference type="RuleBase" id="RU367113"/>
    </source>
</evidence>
<comment type="function">
    <text evidence="2">Decapping enzyme for NAD-capped RNAs: specifically hydrolyzes the nicotinamide adenine dinucleotide (NAD) cap from a subset of RNAs by removing the entire NAD moiety from the 5'-end of an NAD-capped RNA.</text>
</comment>
<dbReference type="InterPro" id="IPR039039">
    <property type="entry name" value="RAI1-like_fam"/>
</dbReference>
<feature type="domain" description="RAI1-like" evidence="3">
    <location>
        <begin position="16"/>
        <end position="314"/>
    </location>
</feature>
<dbReference type="InterPro" id="IPR013961">
    <property type="entry name" value="RAI1"/>
</dbReference>
<dbReference type="AlphaFoldDB" id="A0A914CBQ7"/>